<proteinExistence type="predicted"/>
<feature type="chain" id="PRO_5046993611" evidence="2">
    <location>
        <begin position="23"/>
        <end position="436"/>
    </location>
</feature>
<gene>
    <name evidence="4" type="ORF">DL239_20200</name>
</gene>
<sequence>MKKLMMPAICMAALASACPVHVMGAPMNDASDEAMLKQVQGSLDKINGETKTAAENALTEAKKAGTLSAETKASVDKLLTVQNTLNDTLKALTDKVEGVASEHQEMAQAIAEGVGQGGSSAPMSLGQAVLAEGDEGIKNFLANGAKGNLRIGVSNAITSAAGSGGGLTYHEEERSPVNMPYRRLRIRGLVSHGRTGSDLVKYRKQTLRTDATAAIAETGTYPESAFGWSKAQTEVKKIGAVTNISEETMADADQLQSEIDTELRFGLDLETEKQILAGDGVGENLLGLIPSATAFVAASGLPDATRLDRLRLAVLQVVLADYIPTHFVMNPTDWAGIDLLKDTQGRYIFGHPGSQSTPALWGKDVVESNSMSVGDWLTGDLQMAATLYDRSEAEILISSEHGTNFIEDMLTMKARKRMALAVKRPAAMVKGNFTFA</sequence>
<dbReference type="InterPro" id="IPR024455">
    <property type="entry name" value="Phage_capsid"/>
</dbReference>
<name>A0ABX0WC59_9RHOB</name>
<dbReference type="Proteomes" id="UP001429564">
    <property type="component" value="Unassembled WGS sequence"/>
</dbReference>
<feature type="signal peptide" evidence="2">
    <location>
        <begin position="1"/>
        <end position="22"/>
    </location>
</feature>
<dbReference type="Pfam" id="PF05065">
    <property type="entry name" value="Phage_capsid"/>
    <property type="match status" value="1"/>
</dbReference>
<comment type="caution">
    <text evidence="4">The sequence shown here is derived from an EMBL/GenBank/DDBJ whole genome shotgun (WGS) entry which is preliminary data.</text>
</comment>
<dbReference type="PROSITE" id="PS51257">
    <property type="entry name" value="PROKAR_LIPOPROTEIN"/>
    <property type="match status" value="1"/>
</dbReference>
<comment type="subcellular location">
    <subcellularLocation>
        <location evidence="1">Virion</location>
    </subcellularLocation>
</comment>
<dbReference type="InterPro" id="IPR054612">
    <property type="entry name" value="Phage_capsid-like_C"/>
</dbReference>
<evidence type="ECO:0000313" key="4">
    <source>
        <dbReference type="EMBL" id="NIZ63293.1"/>
    </source>
</evidence>
<dbReference type="SUPFAM" id="SSF56563">
    <property type="entry name" value="Major capsid protein gp5"/>
    <property type="match status" value="1"/>
</dbReference>
<dbReference type="Gene3D" id="3.30.2320.10">
    <property type="entry name" value="hypothetical protein PF0899 domain"/>
    <property type="match status" value="1"/>
</dbReference>
<keyword evidence="5" id="KW-1185">Reference proteome</keyword>
<dbReference type="RefSeq" id="WP_167685885.1">
    <property type="nucleotide sequence ID" value="NZ_QHLQ01000034.1"/>
</dbReference>
<dbReference type="Gene3D" id="3.30.2400.10">
    <property type="entry name" value="Major capsid protein gp5"/>
    <property type="match status" value="1"/>
</dbReference>
<evidence type="ECO:0000256" key="2">
    <source>
        <dbReference type="SAM" id="SignalP"/>
    </source>
</evidence>
<dbReference type="NCBIfam" id="TIGR01554">
    <property type="entry name" value="major_cap_HK97"/>
    <property type="match status" value="1"/>
</dbReference>
<evidence type="ECO:0000259" key="3">
    <source>
        <dbReference type="Pfam" id="PF05065"/>
    </source>
</evidence>
<feature type="domain" description="Phage capsid-like C-terminal" evidence="3">
    <location>
        <begin position="179"/>
        <end position="433"/>
    </location>
</feature>
<keyword evidence="2" id="KW-0732">Signal</keyword>
<dbReference type="EMBL" id="QHLQ01000034">
    <property type="protein sequence ID" value="NIZ63293.1"/>
    <property type="molecule type" value="Genomic_DNA"/>
</dbReference>
<evidence type="ECO:0000313" key="5">
    <source>
        <dbReference type="Proteomes" id="UP001429564"/>
    </source>
</evidence>
<organism evidence="4 5">
    <name type="scientific">Parasedimentitalea denitrificans</name>
    <dbReference type="NCBI Taxonomy" id="2211118"/>
    <lineage>
        <taxon>Bacteria</taxon>
        <taxon>Pseudomonadati</taxon>
        <taxon>Pseudomonadota</taxon>
        <taxon>Alphaproteobacteria</taxon>
        <taxon>Rhodobacterales</taxon>
        <taxon>Paracoccaceae</taxon>
        <taxon>Parasedimentitalea</taxon>
    </lineage>
</organism>
<protein>
    <submittedName>
        <fullName evidence="4">Phage major capsid protein</fullName>
    </submittedName>
</protein>
<reference evidence="4 5" key="1">
    <citation type="submission" date="2018-05" db="EMBL/GenBank/DDBJ databases">
        <authorList>
            <person name="Zhang Y.-J."/>
        </authorList>
    </citation>
    <scope>NUCLEOTIDE SEQUENCE [LARGE SCALE GENOMIC DNA]</scope>
    <source>
        <strain evidence="4 5">CY04</strain>
    </source>
</reference>
<evidence type="ECO:0000256" key="1">
    <source>
        <dbReference type="ARBA" id="ARBA00004328"/>
    </source>
</evidence>
<accession>A0ABX0WC59</accession>